<dbReference type="OrthoDB" id="9775224at2"/>
<comment type="caution">
    <text evidence="4">The sequence shown here is derived from an EMBL/GenBank/DDBJ whole genome shotgun (WGS) entry which is preliminary data.</text>
</comment>
<keyword evidence="1 4" id="KW-0808">Transferase</keyword>
<sequence>MTSAEKYCYSGKKELKLDRTATAIKNSPVKEEIKQQLAKNIKKLADLQGMLYAQNRYGVLLVFQAMDAAGKDSMIRHVMSGINPQGCEVTSFKQPSSLELDHDYLWRIHQHVPAKGNIGIFNRSYYEDVLVSRVHPELILNSHLAGITSLDQVNEQFFAKRFEDITYFEKYLARNGILVLKFFLHMSKEEQRLRFLRRIELPSHNWKFSEADIKERKYWDDYQRAYEAAIAKTATKENPWYLIPSDDKWYSRMCVSDIIVERMKQLPLHYPEMPDGKQAELEQALSILKKEK</sequence>
<feature type="domain" description="Polyphosphate kinase-2-related" evidence="3">
    <location>
        <begin position="30"/>
        <end position="265"/>
    </location>
</feature>
<organism evidence="4 5">
    <name type="scientific">Liquorilactobacillus ghanensis DSM 18630</name>
    <dbReference type="NCBI Taxonomy" id="1423750"/>
    <lineage>
        <taxon>Bacteria</taxon>
        <taxon>Bacillati</taxon>
        <taxon>Bacillota</taxon>
        <taxon>Bacilli</taxon>
        <taxon>Lactobacillales</taxon>
        <taxon>Lactobacillaceae</taxon>
        <taxon>Liquorilactobacillus</taxon>
    </lineage>
</organism>
<dbReference type="STRING" id="1423750.FC89_GL002197"/>
<dbReference type="Proteomes" id="UP000051451">
    <property type="component" value="Unassembled WGS sequence"/>
</dbReference>
<name>A0A0R1VGD8_9LACO</name>
<dbReference type="GO" id="GO:0006797">
    <property type="term" value="P:polyphosphate metabolic process"/>
    <property type="evidence" value="ECO:0007669"/>
    <property type="project" value="InterPro"/>
</dbReference>
<proteinExistence type="predicted"/>
<dbReference type="PANTHER" id="PTHR34383">
    <property type="entry name" value="POLYPHOSPHATE:AMP PHOSPHOTRANSFERASE-RELATED"/>
    <property type="match status" value="1"/>
</dbReference>
<dbReference type="Pfam" id="PF03976">
    <property type="entry name" value="PPK2"/>
    <property type="match status" value="1"/>
</dbReference>
<dbReference type="SUPFAM" id="SSF52540">
    <property type="entry name" value="P-loop containing nucleoside triphosphate hydrolases"/>
    <property type="match status" value="1"/>
</dbReference>
<dbReference type="GeneID" id="98319861"/>
<dbReference type="RefSeq" id="WP_057872561.1">
    <property type="nucleotide sequence ID" value="NZ_AZGB01000027.1"/>
</dbReference>
<keyword evidence="2" id="KW-0418">Kinase</keyword>
<dbReference type="InterPro" id="IPR016898">
    <property type="entry name" value="Polyphosphate_phosphotransfera"/>
</dbReference>
<evidence type="ECO:0000313" key="4">
    <source>
        <dbReference type="EMBL" id="KRM04514.1"/>
    </source>
</evidence>
<keyword evidence="5" id="KW-1185">Reference proteome</keyword>
<dbReference type="InterPro" id="IPR027417">
    <property type="entry name" value="P-loop_NTPase"/>
</dbReference>
<accession>A0A0R1VGD8</accession>
<evidence type="ECO:0000313" key="5">
    <source>
        <dbReference type="Proteomes" id="UP000051451"/>
    </source>
</evidence>
<dbReference type="Gene3D" id="3.40.50.300">
    <property type="entry name" value="P-loop containing nucleotide triphosphate hydrolases"/>
    <property type="match status" value="1"/>
</dbReference>
<dbReference type="EMBL" id="AZGB01000027">
    <property type="protein sequence ID" value="KRM04514.1"/>
    <property type="molecule type" value="Genomic_DNA"/>
</dbReference>
<reference evidence="4 5" key="1">
    <citation type="journal article" date="2015" name="Genome Announc.">
        <title>Expanding the biotechnology potential of lactobacilli through comparative genomics of 213 strains and associated genera.</title>
        <authorList>
            <person name="Sun Z."/>
            <person name="Harris H.M."/>
            <person name="McCann A."/>
            <person name="Guo C."/>
            <person name="Argimon S."/>
            <person name="Zhang W."/>
            <person name="Yang X."/>
            <person name="Jeffery I.B."/>
            <person name="Cooney J.C."/>
            <person name="Kagawa T.F."/>
            <person name="Liu W."/>
            <person name="Song Y."/>
            <person name="Salvetti E."/>
            <person name="Wrobel A."/>
            <person name="Rasinkangas P."/>
            <person name="Parkhill J."/>
            <person name="Rea M.C."/>
            <person name="O'Sullivan O."/>
            <person name="Ritari J."/>
            <person name="Douillard F.P."/>
            <person name="Paul Ross R."/>
            <person name="Yang R."/>
            <person name="Briner A.E."/>
            <person name="Felis G.E."/>
            <person name="de Vos W.M."/>
            <person name="Barrangou R."/>
            <person name="Klaenhammer T.R."/>
            <person name="Caufield P.W."/>
            <person name="Cui Y."/>
            <person name="Zhang H."/>
            <person name="O'Toole P.W."/>
        </authorList>
    </citation>
    <scope>NUCLEOTIDE SEQUENCE [LARGE SCALE GENOMIC DNA]</scope>
    <source>
        <strain evidence="4 5">DSM 18630</strain>
    </source>
</reference>
<dbReference type="PATRIC" id="fig|1423750.3.peg.2237"/>
<dbReference type="GO" id="GO:0008976">
    <property type="term" value="F:polyphosphate kinase activity"/>
    <property type="evidence" value="ECO:0007669"/>
    <property type="project" value="InterPro"/>
</dbReference>
<dbReference type="NCBIfam" id="TIGR03709">
    <property type="entry name" value="PPK2_rel_1"/>
    <property type="match status" value="1"/>
</dbReference>
<protein>
    <submittedName>
        <fullName evidence="4">Polyphosphate nucleotide phosphotransferase, PPK2 family</fullName>
    </submittedName>
</protein>
<dbReference type="PIRSF" id="PIRSF028756">
    <property type="entry name" value="PPK2_prd"/>
    <property type="match status" value="1"/>
</dbReference>
<gene>
    <name evidence="4" type="ORF">FC89_GL002197</name>
</gene>
<evidence type="ECO:0000259" key="3">
    <source>
        <dbReference type="Pfam" id="PF03976"/>
    </source>
</evidence>
<dbReference type="PANTHER" id="PTHR34383:SF3">
    <property type="entry name" value="POLYPHOSPHATE:AMP PHOSPHOTRANSFERASE"/>
    <property type="match status" value="1"/>
</dbReference>
<dbReference type="InterPro" id="IPR022488">
    <property type="entry name" value="PPK2-related"/>
</dbReference>
<evidence type="ECO:0000256" key="1">
    <source>
        <dbReference type="ARBA" id="ARBA00022679"/>
    </source>
</evidence>
<dbReference type="InterPro" id="IPR022300">
    <property type="entry name" value="PPK2-rel_1"/>
</dbReference>
<evidence type="ECO:0000256" key="2">
    <source>
        <dbReference type="ARBA" id="ARBA00022777"/>
    </source>
</evidence>
<dbReference type="AlphaFoldDB" id="A0A0R1VGD8"/>